<dbReference type="Gene3D" id="2.30.30.1020">
    <property type="entry name" value="CCR4-NOT complex subunit 2/3/5, C-terminal domain"/>
    <property type="match status" value="1"/>
</dbReference>
<feature type="compositionally biased region" description="Polar residues" evidence="1">
    <location>
        <begin position="17"/>
        <end position="33"/>
    </location>
</feature>
<protein>
    <submittedName>
        <fullName evidence="2">Uncharacterized protein</fullName>
    </submittedName>
</protein>
<evidence type="ECO:0000313" key="2">
    <source>
        <dbReference type="EMBL" id="TKA60148.1"/>
    </source>
</evidence>
<dbReference type="InterPro" id="IPR038635">
    <property type="entry name" value="CCR4-NOT_su2/3/5_C_sf"/>
</dbReference>
<gene>
    <name evidence="2" type="ORF">B0A49_12672</name>
</gene>
<feature type="compositionally biased region" description="Low complexity" evidence="1">
    <location>
        <begin position="38"/>
        <end position="66"/>
    </location>
</feature>
<evidence type="ECO:0000256" key="1">
    <source>
        <dbReference type="SAM" id="MobiDB-lite"/>
    </source>
</evidence>
<evidence type="ECO:0000313" key="3">
    <source>
        <dbReference type="Proteomes" id="UP000308768"/>
    </source>
</evidence>
<proteinExistence type="predicted"/>
<keyword evidence="3" id="KW-1185">Reference proteome</keyword>
<dbReference type="STRING" id="331657.A0A4U0WCP8"/>
<dbReference type="AlphaFoldDB" id="A0A4U0WCP8"/>
<organism evidence="2 3">
    <name type="scientific">Cryomyces minteri</name>
    <dbReference type="NCBI Taxonomy" id="331657"/>
    <lineage>
        <taxon>Eukaryota</taxon>
        <taxon>Fungi</taxon>
        <taxon>Dikarya</taxon>
        <taxon>Ascomycota</taxon>
        <taxon>Pezizomycotina</taxon>
        <taxon>Dothideomycetes</taxon>
        <taxon>Dothideomycetes incertae sedis</taxon>
        <taxon>Cryomyces</taxon>
    </lineage>
</organism>
<sequence>NHNSLQDGERTTRNLDDTSFSSQTLTQPSTQLPFRSAPSNFQDSQQQQSTNAQPSQQPQSGQPFSSNLIDSPSSYNQQPQLPQQPRENSQRRALPQMTEFERFSLPGLMALHANPTDGSTASMMAFGQDLSTLGMDLGSSAPLHTRIATPFAGLNDQHVVPDFTLPQAYTF</sequence>
<name>A0A4U0WCP8_9PEZI</name>
<dbReference type="Proteomes" id="UP000308768">
    <property type="component" value="Unassembled WGS sequence"/>
</dbReference>
<feature type="compositionally biased region" description="Polar residues" evidence="1">
    <location>
        <begin position="67"/>
        <end position="87"/>
    </location>
</feature>
<feature type="region of interest" description="Disordered" evidence="1">
    <location>
        <begin position="1"/>
        <end position="92"/>
    </location>
</feature>
<dbReference type="EMBL" id="NAJN01001910">
    <property type="protein sequence ID" value="TKA60148.1"/>
    <property type="molecule type" value="Genomic_DNA"/>
</dbReference>
<feature type="compositionally biased region" description="Basic and acidic residues" evidence="1">
    <location>
        <begin position="7"/>
        <end position="16"/>
    </location>
</feature>
<comment type="caution">
    <text evidence="2">The sequence shown here is derived from an EMBL/GenBank/DDBJ whole genome shotgun (WGS) entry which is preliminary data.</text>
</comment>
<accession>A0A4U0WCP8</accession>
<dbReference type="OrthoDB" id="25391at2759"/>
<feature type="non-terminal residue" evidence="2">
    <location>
        <position position="1"/>
    </location>
</feature>
<reference evidence="2 3" key="1">
    <citation type="submission" date="2017-03" db="EMBL/GenBank/DDBJ databases">
        <title>Genomes of endolithic fungi from Antarctica.</title>
        <authorList>
            <person name="Coleine C."/>
            <person name="Masonjones S."/>
            <person name="Stajich J.E."/>
        </authorList>
    </citation>
    <scope>NUCLEOTIDE SEQUENCE [LARGE SCALE GENOMIC DNA]</scope>
    <source>
        <strain evidence="2 3">CCFEE 5187</strain>
    </source>
</reference>